<proteinExistence type="predicted"/>
<gene>
    <name evidence="2" type="ORF">EXIGLDRAFT_780767</name>
</gene>
<evidence type="ECO:0000313" key="3">
    <source>
        <dbReference type="Proteomes" id="UP000077266"/>
    </source>
</evidence>
<dbReference type="AlphaFoldDB" id="A0A165BGH5"/>
<name>A0A165BGH5_EXIGL</name>
<keyword evidence="3" id="KW-1185">Reference proteome</keyword>
<dbReference type="Proteomes" id="UP000077266">
    <property type="component" value="Unassembled WGS sequence"/>
</dbReference>
<dbReference type="EMBL" id="KV426466">
    <property type="protein sequence ID" value="KZV80593.1"/>
    <property type="molecule type" value="Genomic_DNA"/>
</dbReference>
<evidence type="ECO:0000313" key="2">
    <source>
        <dbReference type="EMBL" id="KZV80593.1"/>
    </source>
</evidence>
<protein>
    <submittedName>
        <fullName evidence="2">Uncharacterized protein</fullName>
    </submittedName>
</protein>
<feature type="compositionally biased region" description="Acidic residues" evidence="1">
    <location>
        <begin position="302"/>
        <end position="324"/>
    </location>
</feature>
<organism evidence="2 3">
    <name type="scientific">Exidia glandulosa HHB12029</name>
    <dbReference type="NCBI Taxonomy" id="1314781"/>
    <lineage>
        <taxon>Eukaryota</taxon>
        <taxon>Fungi</taxon>
        <taxon>Dikarya</taxon>
        <taxon>Basidiomycota</taxon>
        <taxon>Agaricomycotina</taxon>
        <taxon>Agaricomycetes</taxon>
        <taxon>Auriculariales</taxon>
        <taxon>Exidiaceae</taxon>
        <taxon>Exidia</taxon>
    </lineage>
</organism>
<accession>A0A165BGH5</accession>
<evidence type="ECO:0000256" key="1">
    <source>
        <dbReference type="SAM" id="MobiDB-lite"/>
    </source>
</evidence>
<feature type="region of interest" description="Disordered" evidence="1">
    <location>
        <begin position="299"/>
        <end position="349"/>
    </location>
</feature>
<sequence>MFPPRQQHRRPHQLAQAAAAARRNHIAIQTNARYDAVADAWRTTDKTMQTCVAAGCKERRNTECKFALCKTHCVAIPVKCGTRPHDRTTQGDHPRLLYPNWAHLRLPDFQGDLQGIFKLVQIVFEYPDRGIAVDALGIAVYGTVRLDKQQEVTKRNLRVWELDTTAIEVDDGNEWKRVTYLTAIAVRGNGIRLRCTTTPQCLTLQQMKYITVERQVSAMLAEWLFGAEPLARTWASNFPHVDYDEYVARAWMVLYQYTPEATRKAYRDTDGRWANFVHEQQQQSSDMRQRLAKLAENMWAEDGSEGEDEPIDLASSDEDDDDDEKVTSSHDIPQCPRSSPAGNQNDARRHTPIPVVMNSSRLDGHNTFNGFLARLYFLKRLLSEFVPRMYRARPSPSTPPLALAAVLRVWTVVRGLLHPRSRHLDLQSVGGSDDVGVTFHGDRIINGSTAHIFFILSPPLACSSTDSLPDLIDLHEFLRSEKATRFVLFDRAFYFKPAADPYISNSAGVRKNLASRGDRYGAVVHEFCPACEAKAKATAPQVRARL</sequence>
<reference evidence="2 3" key="1">
    <citation type="journal article" date="2016" name="Mol. Biol. Evol.">
        <title>Comparative Genomics of Early-Diverging Mushroom-Forming Fungi Provides Insights into the Origins of Lignocellulose Decay Capabilities.</title>
        <authorList>
            <person name="Nagy L.G."/>
            <person name="Riley R."/>
            <person name="Tritt A."/>
            <person name="Adam C."/>
            <person name="Daum C."/>
            <person name="Floudas D."/>
            <person name="Sun H."/>
            <person name="Yadav J.S."/>
            <person name="Pangilinan J."/>
            <person name="Larsson K.H."/>
            <person name="Matsuura K."/>
            <person name="Barry K."/>
            <person name="Labutti K."/>
            <person name="Kuo R."/>
            <person name="Ohm R.A."/>
            <person name="Bhattacharya S.S."/>
            <person name="Shirouzu T."/>
            <person name="Yoshinaga Y."/>
            <person name="Martin F.M."/>
            <person name="Grigoriev I.V."/>
            <person name="Hibbett D.S."/>
        </authorList>
    </citation>
    <scope>NUCLEOTIDE SEQUENCE [LARGE SCALE GENOMIC DNA]</scope>
    <source>
        <strain evidence="2 3">HHB12029</strain>
    </source>
</reference>
<dbReference type="InParanoid" id="A0A165BGH5"/>
<feature type="compositionally biased region" description="Polar residues" evidence="1">
    <location>
        <begin position="336"/>
        <end position="345"/>
    </location>
</feature>